<gene>
    <name evidence="10" type="ORF">BU24DRAFT_431866</name>
</gene>
<dbReference type="RefSeq" id="XP_033385306.1">
    <property type="nucleotide sequence ID" value="XM_033529897.1"/>
</dbReference>
<comment type="subcellular location">
    <subcellularLocation>
        <location evidence="1">Membrane</location>
    </subcellularLocation>
</comment>
<keyword evidence="6 8" id="KW-0472">Membrane</keyword>
<evidence type="ECO:0000256" key="6">
    <source>
        <dbReference type="ARBA" id="ARBA00023136"/>
    </source>
</evidence>
<keyword evidence="5 8" id="KW-1133">Transmembrane helix</keyword>
<dbReference type="Pfam" id="PF13641">
    <property type="entry name" value="Glyco_tranf_2_3"/>
    <property type="match status" value="1"/>
</dbReference>
<feature type="chain" id="PRO_5025455843" evidence="9">
    <location>
        <begin position="23"/>
        <end position="407"/>
    </location>
</feature>
<dbReference type="PANTHER" id="PTHR47844:SF1">
    <property type="entry name" value="EXOSTOSIN-LIKE 2"/>
    <property type="match status" value="1"/>
</dbReference>
<dbReference type="AlphaFoldDB" id="A0A6A5XVW0"/>
<dbReference type="GO" id="GO:0016020">
    <property type="term" value="C:membrane"/>
    <property type="evidence" value="ECO:0007669"/>
    <property type="project" value="UniProtKB-SubCell"/>
</dbReference>
<evidence type="ECO:0000256" key="9">
    <source>
        <dbReference type="SAM" id="SignalP"/>
    </source>
</evidence>
<protein>
    <submittedName>
        <fullName evidence="10">Glycosyltransferase family 2 protein</fullName>
    </submittedName>
</protein>
<feature type="transmembrane region" description="Helical" evidence="8">
    <location>
        <begin position="317"/>
        <end position="340"/>
    </location>
</feature>
<keyword evidence="2" id="KW-0328">Glycosyltransferase</keyword>
<name>A0A6A5XVW0_9PLEO</name>
<dbReference type="GO" id="GO:0016757">
    <property type="term" value="F:glycosyltransferase activity"/>
    <property type="evidence" value="ECO:0007669"/>
    <property type="project" value="UniProtKB-KW"/>
</dbReference>
<accession>A0A6A5XVW0</accession>
<reference evidence="10" key="1">
    <citation type="journal article" date="2020" name="Stud. Mycol.">
        <title>101 Dothideomycetes genomes: a test case for predicting lifestyles and emergence of pathogens.</title>
        <authorList>
            <person name="Haridas S."/>
            <person name="Albert R."/>
            <person name="Binder M."/>
            <person name="Bloem J."/>
            <person name="Labutti K."/>
            <person name="Salamov A."/>
            <person name="Andreopoulos B."/>
            <person name="Baker S."/>
            <person name="Barry K."/>
            <person name="Bills G."/>
            <person name="Bluhm B."/>
            <person name="Cannon C."/>
            <person name="Castanera R."/>
            <person name="Culley D."/>
            <person name="Daum C."/>
            <person name="Ezra D."/>
            <person name="Gonzalez J."/>
            <person name="Henrissat B."/>
            <person name="Kuo A."/>
            <person name="Liang C."/>
            <person name="Lipzen A."/>
            <person name="Lutzoni F."/>
            <person name="Magnuson J."/>
            <person name="Mondo S."/>
            <person name="Nolan M."/>
            <person name="Ohm R."/>
            <person name="Pangilinan J."/>
            <person name="Park H.-J."/>
            <person name="Ramirez L."/>
            <person name="Alfaro M."/>
            <person name="Sun H."/>
            <person name="Tritt A."/>
            <person name="Yoshinaga Y."/>
            <person name="Zwiers L.-H."/>
            <person name="Turgeon B."/>
            <person name="Goodwin S."/>
            <person name="Spatafora J."/>
            <person name="Crous P."/>
            <person name="Grigoriev I."/>
        </authorList>
    </citation>
    <scope>NUCLEOTIDE SEQUENCE</scope>
    <source>
        <strain evidence="10">CBS 175.79</strain>
    </source>
</reference>
<dbReference type="SUPFAM" id="SSF53448">
    <property type="entry name" value="Nucleotide-diphospho-sugar transferases"/>
    <property type="match status" value="1"/>
</dbReference>
<feature type="signal peptide" evidence="9">
    <location>
        <begin position="1"/>
        <end position="22"/>
    </location>
</feature>
<evidence type="ECO:0000313" key="11">
    <source>
        <dbReference type="Proteomes" id="UP000799778"/>
    </source>
</evidence>
<keyword evidence="4 8" id="KW-0812">Transmembrane</keyword>
<evidence type="ECO:0000256" key="7">
    <source>
        <dbReference type="ARBA" id="ARBA00023180"/>
    </source>
</evidence>
<keyword evidence="9" id="KW-0732">Signal</keyword>
<keyword evidence="11" id="KW-1185">Reference proteome</keyword>
<evidence type="ECO:0000313" key="10">
    <source>
        <dbReference type="EMBL" id="KAF2016967.1"/>
    </source>
</evidence>
<evidence type="ECO:0000256" key="2">
    <source>
        <dbReference type="ARBA" id="ARBA00022676"/>
    </source>
</evidence>
<evidence type="ECO:0000256" key="4">
    <source>
        <dbReference type="ARBA" id="ARBA00022692"/>
    </source>
</evidence>
<dbReference type="Proteomes" id="UP000799778">
    <property type="component" value="Unassembled WGS sequence"/>
</dbReference>
<dbReference type="InterPro" id="IPR029044">
    <property type="entry name" value="Nucleotide-diphossugar_trans"/>
</dbReference>
<evidence type="ECO:0000256" key="5">
    <source>
        <dbReference type="ARBA" id="ARBA00022989"/>
    </source>
</evidence>
<keyword evidence="7" id="KW-0325">Glycoprotein</keyword>
<dbReference type="GeneID" id="54287294"/>
<keyword evidence="3 10" id="KW-0808">Transferase</keyword>
<organism evidence="10 11">
    <name type="scientific">Aaosphaeria arxii CBS 175.79</name>
    <dbReference type="NCBI Taxonomy" id="1450172"/>
    <lineage>
        <taxon>Eukaryota</taxon>
        <taxon>Fungi</taxon>
        <taxon>Dikarya</taxon>
        <taxon>Ascomycota</taxon>
        <taxon>Pezizomycotina</taxon>
        <taxon>Dothideomycetes</taxon>
        <taxon>Pleosporomycetidae</taxon>
        <taxon>Pleosporales</taxon>
        <taxon>Pleosporales incertae sedis</taxon>
        <taxon>Aaosphaeria</taxon>
    </lineage>
</organism>
<dbReference type="InterPro" id="IPR052427">
    <property type="entry name" value="Glycosyltrans_GT2/GT47"/>
</dbReference>
<feature type="transmembrane region" description="Helical" evidence="8">
    <location>
        <begin position="382"/>
        <end position="401"/>
    </location>
</feature>
<dbReference type="EMBL" id="ML978068">
    <property type="protein sequence ID" value="KAF2016967.1"/>
    <property type="molecule type" value="Genomic_DNA"/>
</dbReference>
<proteinExistence type="predicted"/>
<evidence type="ECO:0000256" key="3">
    <source>
        <dbReference type="ARBA" id="ARBA00022679"/>
    </source>
</evidence>
<dbReference type="OrthoDB" id="2849215at2759"/>
<evidence type="ECO:0000256" key="8">
    <source>
        <dbReference type="SAM" id="Phobius"/>
    </source>
</evidence>
<dbReference type="PANTHER" id="PTHR47844">
    <property type="entry name" value="SYNTHASE CPS1, PUTATIVE (AFU_ORTHOLOGUE AFUA_7G02500)-RELATED"/>
    <property type="match status" value="1"/>
</dbReference>
<sequence>MANAFLIAFLFLFLFRYVRVLANWIASSNYRPVPISDKPTFRPEDVTVIIPTTRFNDPLLHEVVSSALAHPIASLILAAAGDTAAEYINLAKTIFPDARVSVVYRKEPNRREQTAMAVAKITTPVMIISDDHTFFPTTDRFVPSLIAPFDKPLVGAVAPVLEPIHHHHPFSFRGFWNFAGMTYLLRRAHEFLATNSIDGGLSCLSSRFAVFRTCIYADPDFVHQYLNEYLHLPWGRVGPLNADDDKFHTRWLANHGWEIKIQGGPDSIMATENVGVWPNFHKQLIRWNRTTWRSNPRALLYERVSWTRFPYTTYSVLVYSFVRLTALYELALAYFLNAGLAGMGFSSRTRMLCLLTLFLWIDSLKAVKIMPHFRKYPQDVVYFVPYLLLGWYCTLIKFKFLGHRWYP</sequence>
<evidence type="ECO:0000256" key="1">
    <source>
        <dbReference type="ARBA" id="ARBA00004370"/>
    </source>
</evidence>